<keyword evidence="2" id="KW-0067">ATP-binding</keyword>
<dbReference type="PANTHER" id="PTHR43788:SF6">
    <property type="entry name" value="DNA HELICASE B"/>
    <property type="match status" value="1"/>
</dbReference>
<dbReference type="EMBL" id="BAAABU010000001">
    <property type="protein sequence ID" value="GAA0210664.1"/>
    <property type="molecule type" value="Genomic_DNA"/>
</dbReference>
<keyword evidence="4" id="KW-1185">Reference proteome</keyword>
<evidence type="ECO:0000313" key="3">
    <source>
        <dbReference type="EMBL" id="GAA0210664.1"/>
    </source>
</evidence>
<keyword evidence="1" id="KW-0547">Nucleotide-binding</keyword>
<accession>A0ABN0T331</accession>
<organism evidence="3 4">
    <name type="scientific">Saccharothrix mutabilis subsp. mutabilis</name>
    <dbReference type="NCBI Taxonomy" id="66855"/>
    <lineage>
        <taxon>Bacteria</taxon>
        <taxon>Bacillati</taxon>
        <taxon>Actinomycetota</taxon>
        <taxon>Actinomycetes</taxon>
        <taxon>Pseudonocardiales</taxon>
        <taxon>Pseudonocardiaceae</taxon>
        <taxon>Saccharothrix</taxon>
    </lineage>
</organism>
<protein>
    <recommendedName>
        <fullName evidence="5">AAA+ ATPase domain-containing protein</fullName>
    </recommendedName>
</protein>
<reference evidence="3 4" key="1">
    <citation type="journal article" date="2019" name="Int. J. Syst. Evol. Microbiol.">
        <title>The Global Catalogue of Microorganisms (GCM) 10K type strain sequencing project: providing services to taxonomists for standard genome sequencing and annotation.</title>
        <authorList>
            <consortium name="The Broad Institute Genomics Platform"/>
            <consortium name="The Broad Institute Genome Sequencing Center for Infectious Disease"/>
            <person name="Wu L."/>
            <person name="Ma J."/>
        </authorList>
    </citation>
    <scope>NUCLEOTIDE SEQUENCE [LARGE SCALE GENOMIC DNA]</scope>
    <source>
        <strain evidence="3 4">JCM 3380</strain>
    </source>
</reference>
<dbReference type="RefSeq" id="WP_343931961.1">
    <property type="nucleotide sequence ID" value="NZ_BAAABU010000001.1"/>
</dbReference>
<dbReference type="Proteomes" id="UP001500416">
    <property type="component" value="Unassembled WGS sequence"/>
</dbReference>
<sequence length="415" mass="44212">MNTGFLDRIARAIEADERAAVAAARVEPWYPYRLADGRFVVTGTALPEVGTAVRLGGVRGLVTRVDARTVAVRFEQPVQPPPTGVLEPAVASFAPQRAALAALRAHRLLAPLSEGRVAPFTPTPDAPAELDADQREAFRRALAVPDLLVVLGGPGSGKTRLARALAGHGVSTVDDAHRLGLPDLVARLVTVDRAVLLGDGGLLAELAARLPGRNVVRLGRRRTAPPEIAEFCARLLGGDPAAVARPARRDDVFAGPLAFVDTSGLPGRRRRERPARRRDRGRPGFYNPVEANLLARLAAHYEATGRDWAVVVPYAAQAEEVTARIVAIVGAHARARRNVGAEDFRGGDRQVVLYGFTRDRADLGRTGAALAATRAAEQLVLVGDLPALSRESPVLALPETRAHDEVLAALTTRRG</sequence>
<comment type="caution">
    <text evidence="3">The sequence shown here is derived from an EMBL/GenBank/DDBJ whole genome shotgun (WGS) entry which is preliminary data.</text>
</comment>
<evidence type="ECO:0008006" key="5">
    <source>
        <dbReference type="Google" id="ProtNLM"/>
    </source>
</evidence>
<evidence type="ECO:0000256" key="1">
    <source>
        <dbReference type="ARBA" id="ARBA00022741"/>
    </source>
</evidence>
<proteinExistence type="predicted"/>
<dbReference type="SUPFAM" id="SSF52540">
    <property type="entry name" value="P-loop containing nucleoside triphosphate hydrolases"/>
    <property type="match status" value="1"/>
</dbReference>
<evidence type="ECO:0000256" key="2">
    <source>
        <dbReference type="ARBA" id="ARBA00022840"/>
    </source>
</evidence>
<evidence type="ECO:0000313" key="4">
    <source>
        <dbReference type="Proteomes" id="UP001500416"/>
    </source>
</evidence>
<gene>
    <name evidence="3" type="ORF">GCM10010492_05530</name>
</gene>
<dbReference type="InterPro" id="IPR050534">
    <property type="entry name" value="Coronavir_polyprotein_1ab"/>
</dbReference>
<name>A0ABN0T331_9PSEU</name>
<dbReference type="PANTHER" id="PTHR43788">
    <property type="entry name" value="DNA2/NAM7 HELICASE FAMILY MEMBER"/>
    <property type="match status" value="1"/>
</dbReference>
<dbReference type="Gene3D" id="3.40.50.300">
    <property type="entry name" value="P-loop containing nucleotide triphosphate hydrolases"/>
    <property type="match status" value="2"/>
</dbReference>
<dbReference type="InterPro" id="IPR027417">
    <property type="entry name" value="P-loop_NTPase"/>
</dbReference>